<proteinExistence type="predicted"/>
<dbReference type="OrthoDB" id="9961572at2"/>
<evidence type="ECO:0000313" key="1">
    <source>
        <dbReference type="EMBL" id="EFV12933.1"/>
    </source>
</evidence>
<accession>E5XRR8</accession>
<name>E5XRR8_SEGRC</name>
<gene>
    <name evidence="1" type="ORF">HMPREF9336_02190</name>
</gene>
<dbReference type="EMBL" id="ACZI02000002">
    <property type="protein sequence ID" value="EFV12933.1"/>
    <property type="molecule type" value="Genomic_DNA"/>
</dbReference>
<dbReference type="RefSeq" id="WP_007470316.1">
    <property type="nucleotide sequence ID" value="NZ_KI391953.1"/>
</dbReference>
<keyword evidence="2" id="KW-1185">Reference proteome</keyword>
<protein>
    <submittedName>
        <fullName evidence="1">Uncharacterized protein</fullName>
    </submittedName>
</protein>
<evidence type="ECO:0000313" key="2">
    <source>
        <dbReference type="Proteomes" id="UP000004816"/>
    </source>
</evidence>
<dbReference type="STRING" id="679197.HMPREF9336_02190"/>
<dbReference type="HOGENOM" id="CLU_2865312_0_0_11"/>
<dbReference type="AlphaFoldDB" id="E5XRR8"/>
<dbReference type="Proteomes" id="UP000004816">
    <property type="component" value="Unassembled WGS sequence"/>
</dbReference>
<sequence>MPEESTNQVQFVIPDLPHVTFTVTRGSDRKSGLPSSWIRIVGTQAPAVEGDPPVVVSDCGFQGP</sequence>
<organism evidence="1 2">
    <name type="scientific">Segniliparus rugosus (strain ATCC BAA-974 / DSM 45345 / CCUG 50838 / CIP 108380 / JCM 13579 / CDC 945)</name>
    <dbReference type="NCBI Taxonomy" id="679197"/>
    <lineage>
        <taxon>Bacteria</taxon>
        <taxon>Bacillati</taxon>
        <taxon>Actinomycetota</taxon>
        <taxon>Actinomycetes</taxon>
        <taxon>Mycobacteriales</taxon>
        <taxon>Segniliparaceae</taxon>
        <taxon>Segniliparus</taxon>
    </lineage>
</organism>
<comment type="caution">
    <text evidence="1">The sequence shown here is derived from an EMBL/GenBank/DDBJ whole genome shotgun (WGS) entry which is preliminary data.</text>
</comment>
<reference evidence="1 2" key="1">
    <citation type="journal article" date="2011" name="Stand. Genomic Sci.">
        <title>High quality draft genome sequence of Segniliparus rugosus CDC 945(T)= (ATCC BAA-974(T)).</title>
        <authorList>
            <person name="Earl A.M."/>
            <person name="Desjardins C.A."/>
            <person name="Fitzgerald M.G."/>
            <person name="Arachchi H.M."/>
            <person name="Zeng Q."/>
            <person name="Mehta T."/>
            <person name="Griggs A."/>
            <person name="Birren B.W."/>
            <person name="Toney N.C."/>
            <person name="Carr J."/>
            <person name="Posey J."/>
            <person name="Butler W.R."/>
        </authorList>
    </citation>
    <scope>NUCLEOTIDE SEQUENCE [LARGE SCALE GENOMIC DNA]</scope>
    <source>
        <strain evidence="2">ATCC BAA-974 / DSM 45345 / CCUG 50838 / CIP 108380 / JCM 13579 / CDC 945</strain>
    </source>
</reference>